<reference evidence="1" key="1">
    <citation type="submission" date="2018-06" db="EMBL/GenBank/DDBJ databases">
        <authorList>
            <person name="Zhirakovskaya E."/>
        </authorList>
    </citation>
    <scope>NUCLEOTIDE SEQUENCE</scope>
</reference>
<organism evidence="1">
    <name type="scientific">hydrothermal vent metagenome</name>
    <dbReference type="NCBI Taxonomy" id="652676"/>
    <lineage>
        <taxon>unclassified sequences</taxon>
        <taxon>metagenomes</taxon>
        <taxon>ecological metagenomes</taxon>
    </lineage>
</organism>
<dbReference type="EMBL" id="UOGB01000220">
    <property type="protein sequence ID" value="VAX21830.1"/>
    <property type="molecule type" value="Genomic_DNA"/>
</dbReference>
<gene>
    <name evidence="1" type="ORF">MNBD_NITROSPINAE03-2041</name>
</gene>
<name>A0A3B1CGR7_9ZZZZ</name>
<sequence length="90" mass="10810">DFIALDRHNLQYLNWFEKFNCAYCGYANGLAGYLREVSARTEAYWCPIKHARRVRNPHSQYRAFEEYGDAEGFRDRMKQINDKRKSRRAV</sequence>
<accession>A0A3B1CGR7</accession>
<proteinExistence type="predicted"/>
<feature type="non-terminal residue" evidence="1">
    <location>
        <position position="1"/>
    </location>
</feature>
<dbReference type="AlphaFoldDB" id="A0A3B1CGR7"/>
<evidence type="ECO:0000313" key="1">
    <source>
        <dbReference type="EMBL" id="VAX21830.1"/>
    </source>
</evidence>
<protein>
    <submittedName>
        <fullName evidence="1">Uncharacterized protein</fullName>
    </submittedName>
</protein>